<evidence type="ECO:0000313" key="4">
    <source>
        <dbReference type="Proteomes" id="UP000242515"/>
    </source>
</evidence>
<keyword evidence="4" id="KW-1185">Reference proteome</keyword>
<evidence type="ECO:0008006" key="5">
    <source>
        <dbReference type="Google" id="ProtNLM"/>
    </source>
</evidence>
<accession>A0A1H9DK52</accession>
<dbReference type="EMBL" id="FOGC01000001">
    <property type="protein sequence ID" value="SEQ13697.1"/>
    <property type="molecule type" value="Genomic_DNA"/>
</dbReference>
<sequence length="142" mass="15980">MKKRLSVPLLSLAALLVTQQAFAVQTCAQKEAALNEQLSYAQQHNNSHQVAGLKKALAEVKENCTASSVRRDAEQDVEKLQRKLEEKQQDLQESQQDLQKATAKNNAEKMAKYRAKIAEKQADIEKITAELQHKQQGLRTLN</sequence>
<feature type="region of interest" description="Disordered" evidence="1">
    <location>
        <begin position="85"/>
        <end position="107"/>
    </location>
</feature>
<dbReference type="STRING" id="988801.SAMN05216522_101311"/>
<evidence type="ECO:0000256" key="2">
    <source>
        <dbReference type="SAM" id="SignalP"/>
    </source>
</evidence>
<gene>
    <name evidence="3" type="ORF">SAMN05216522_101311</name>
</gene>
<feature type="compositionally biased region" description="Low complexity" evidence="1">
    <location>
        <begin position="91"/>
        <end position="100"/>
    </location>
</feature>
<dbReference type="OrthoDB" id="8689941at2"/>
<feature type="chain" id="PRO_5017370780" description="DUF1090 domain-containing protein" evidence="2">
    <location>
        <begin position="24"/>
        <end position="142"/>
    </location>
</feature>
<protein>
    <recommendedName>
        <fullName evidence="5">DUF1090 domain-containing protein</fullName>
    </recommendedName>
</protein>
<feature type="signal peptide" evidence="2">
    <location>
        <begin position="1"/>
        <end position="23"/>
    </location>
</feature>
<dbReference type="Proteomes" id="UP000242515">
    <property type="component" value="Unassembled WGS sequence"/>
</dbReference>
<evidence type="ECO:0000313" key="3">
    <source>
        <dbReference type="EMBL" id="SEQ13697.1"/>
    </source>
</evidence>
<dbReference type="Pfam" id="PF06476">
    <property type="entry name" value="DUF1090"/>
    <property type="match status" value="1"/>
</dbReference>
<dbReference type="InterPro" id="IPR009468">
    <property type="entry name" value="DUF1090"/>
</dbReference>
<proteinExistence type="predicted"/>
<keyword evidence="2" id="KW-0732">Signal</keyword>
<dbReference type="RefSeq" id="WP_092671710.1">
    <property type="nucleotide sequence ID" value="NZ_FOGC01000001.1"/>
</dbReference>
<evidence type="ECO:0000256" key="1">
    <source>
        <dbReference type="SAM" id="MobiDB-lite"/>
    </source>
</evidence>
<reference evidence="4" key="1">
    <citation type="submission" date="2016-10" db="EMBL/GenBank/DDBJ databases">
        <authorList>
            <person name="Varghese N."/>
            <person name="Submissions S."/>
        </authorList>
    </citation>
    <scope>NUCLEOTIDE SEQUENCE [LARGE SCALE GENOMIC DNA]</scope>
    <source>
        <strain evidence="4">8N4</strain>
    </source>
</reference>
<organism evidence="3 4">
    <name type="scientific">Rosenbergiella nectarea</name>
    <dbReference type="NCBI Taxonomy" id="988801"/>
    <lineage>
        <taxon>Bacteria</taxon>
        <taxon>Pseudomonadati</taxon>
        <taxon>Pseudomonadota</taxon>
        <taxon>Gammaproteobacteria</taxon>
        <taxon>Enterobacterales</taxon>
        <taxon>Erwiniaceae</taxon>
        <taxon>Rosenbergiella</taxon>
    </lineage>
</organism>
<name>A0A1H9DK52_9GAMM</name>
<dbReference type="AlphaFoldDB" id="A0A1H9DK52"/>